<sequence>MGLLLSDDVYYAETAEGMTILSPAGPVALIGRTPYPMLRALHPLLDGTYTLDELVAGLPEDRAAAVRRLITMLSDTGVVRSTAADGDIGVGGNALVIGKADFCTEMERTVRRSGGSVTRIATDGSAEVTDAVRTALADIDFGYCWLPSLDPASVESIETAFRLRGVPLAWVSSVGENIWFACGAPTGEDTPLSALSVLLRLDANGHVTEQDRVELAAPAGTALAVRLERSRSSPRREAVRFDPDTLESSVVKTTTDHPFAAPAATCSADEFGARIVELARSPRLTEAEFSARAAGFRGEWTGLFTDPDESDFAQIPLRVCRATVSDPVGLLRLRGEPRPEVVGWGGDFAFARYRAVEQALATYASIMVDPARLQTNSVRDSDAAGRAATLRALLTGAVRGHTHAYRLDDAAVLMVDATTAFPVLAAATPYRLPPGVAFGYSWDDAVCRGILGQCREIALRGLRTGESVATRVRPPRGSATESATLARLFGAELELWQVRSVPAVPAAACTIGGRLVSCTSGLTFDDAATAALETALLRCQSMAEQRPEYAPRVPEDIVVGGIAAEVHEAEPMDLAVLTSMWARAGRRPVVVPLDHDPRLSAALPYLVHVVWAGECG</sequence>
<proteinExistence type="predicted"/>
<keyword evidence="2" id="KW-1185">Reference proteome</keyword>
<evidence type="ECO:0000313" key="1">
    <source>
        <dbReference type="EMBL" id="RDI66466.1"/>
    </source>
</evidence>
<evidence type="ECO:0000313" key="2">
    <source>
        <dbReference type="Proteomes" id="UP000254869"/>
    </source>
</evidence>
<dbReference type="RefSeq" id="WP_067999487.1">
    <property type="nucleotide sequence ID" value="NZ_QQBC01000004.1"/>
</dbReference>
<accession>A0A370I6U6</accession>
<dbReference type="EMBL" id="QQBC01000004">
    <property type="protein sequence ID" value="RDI66466.1"/>
    <property type="molecule type" value="Genomic_DNA"/>
</dbReference>
<dbReference type="STRING" id="1210086.GCA_001613105_03839"/>
<organism evidence="1 2">
    <name type="scientific">Nocardia pseudobrasiliensis</name>
    <dbReference type="NCBI Taxonomy" id="45979"/>
    <lineage>
        <taxon>Bacteria</taxon>
        <taxon>Bacillati</taxon>
        <taxon>Actinomycetota</taxon>
        <taxon>Actinomycetes</taxon>
        <taxon>Mycobacteriales</taxon>
        <taxon>Nocardiaceae</taxon>
        <taxon>Nocardia</taxon>
    </lineage>
</organism>
<comment type="caution">
    <text evidence="1">The sequence shown here is derived from an EMBL/GenBank/DDBJ whole genome shotgun (WGS) entry which is preliminary data.</text>
</comment>
<dbReference type="Proteomes" id="UP000254869">
    <property type="component" value="Unassembled WGS sequence"/>
</dbReference>
<dbReference type="Gene3D" id="3.90.930.60">
    <property type="match status" value="1"/>
</dbReference>
<name>A0A370I6U6_9NOCA</name>
<reference evidence="1 2" key="1">
    <citation type="submission" date="2018-07" db="EMBL/GenBank/DDBJ databases">
        <title>Genomic Encyclopedia of Type Strains, Phase IV (KMG-IV): sequencing the most valuable type-strain genomes for metagenomic binning, comparative biology and taxonomic classification.</title>
        <authorList>
            <person name="Goeker M."/>
        </authorList>
    </citation>
    <scope>NUCLEOTIDE SEQUENCE [LARGE SCALE GENOMIC DNA]</scope>
    <source>
        <strain evidence="1 2">DSM 44290</strain>
    </source>
</reference>
<evidence type="ECO:0008006" key="3">
    <source>
        <dbReference type="Google" id="ProtNLM"/>
    </source>
</evidence>
<dbReference type="AlphaFoldDB" id="A0A370I6U6"/>
<gene>
    <name evidence="1" type="ORF">DFR76_104212</name>
</gene>
<protein>
    <recommendedName>
        <fullName evidence="3">YcaO domain-containing protein</fullName>
    </recommendedName>
</protein>